<dbReference type="PANTHER" id="PTHR43343:SF3">
    <property type="entry name" value="PROTEASE DO-LIKE 8, CHLOROPLASTIC"/>
    <property type="match status" value="1"/>
</dbReference>
<organism evidence="6 7">
    <name type="scientific">Falsarthrobacter nasiphocae</name>
    <dbReference type="NCBI Taxonomy" id="189863"/>
    <lineage>
        <taxon>Bacteria</taxon>
        <taxon>Bacillati</taxon>
        <taxon>Actinomycetota</taxon>
        <taxon>Actinomycetes</taxon>
        <taxon>Micrococcales</taxon>
        <taxon>Micrococcaceae</taxon>
        <taxon>Falsarthrobacter</taxon>
    </lineage>
</organism>
<dbReference type="Pfam" id="PF13180">
    <property type="entry name" value="PDZ_2"/>
    <property type="match status" value="1"/>
</dbReference>
<feature type="compositionally biased region" description="Low complexity" evidence="4">
    <location>
        <begin position="47"/>
        <end position="73"/>
    </location>
</feature>
<feature type="compositionally biased region" description="Low complexity" evidence="4">
    <location>
        <begin position="115"/>
        <end position="140"/>
    </location>
</feature>
<evidence type="ECO:0000313" key="7">
    <source>
        <dbReference type="Proteomes" id="UP001247307"/>
    </source>
</evidence>
<evidence type="ECO:0000259" key="5">
    <source>
        <dbReference type="PROSITE" id="PS50106"/>
    </source>
</evidence>
<keyword evidence="7" id="KW-1185">Reference proteome</keyword>
<dbReference type="Gene3D" id="2.40.10.10">
    <property type="entry name" value="Trypsin-like serine proteases"/>
    <property type="match status" value="2"/>
</dbReference>
<dbReference type="RefSeq" id="WP_309849230.1">
    <property type="nucleotide sequence ID" value="NZ_BAAAIU010000024.1"/>
</dbReference>
<protein>
    <submittedName>
        <fullName evidence="6">Serine protease PepD</fullName>
        <ecNumber evidence="6">3.4.21.-</ecNumber>
    </submittedName>
</protein>
<feature type="compositionally biased region" description="Low complexity" evidence="4">
    <location>
        <begin position="85"/>
        <end position="102"/>
    </location>
</feature>
<sequence length="516" mass="51700">MSNADGQLEPGQDGSGQRGEDATGRLPQVPGGQPTSQQPIVTPPSQSPGHQGQSPQPLWPAQPHQPAQQQAPAPGSPSWPDPARQPQGQYPPQGQYAPHGQYSQPQPGAQPTLGASAHQAAQPQQPLSGTAQPQPQPQVKPARRARPGLVPLAVAALVGGLVGGGISGAVVSASKGTGGEASSNRVTITNGQQATAASAVAQKASPSVVTIAAISGSSGGSGSGIVLDKEGHILTNAHVVTVNGKTDGVNLQVRLYDNKVYQATLVGADPLSDIAVLKVDAPNLTPATLGDSNKINVGDMAIVIGSPLGLSGTVTDGIISTKSRTIGLTSAKATDERSTSASDRVYVNVIQTDAALNHGNSGGALVDGKGQVIGVNVAIASSSSAQGESASGIGFALPINGAKRIADSLIKDGKASHGYLGVQVSSQSPAGITGDTMFSAGALVNSVVENSPASKAGLKKGDVITSVDSLVVEDAKSLTAAVRTFPAGQSATLTILRDGKEQQLKVTVGDIPSTQN</sequence>
<keyword evidence="2 6" id="KW-0645">Protease</keyword>
<evidence type="ECO:0000256" key="2">
    <source>
        <dbReference type="ARBA" id="ARBA00022670"/>
    </source>
</evidence>
<dbReference type="InterPro" id="IPR001478">
    <property type="entry name" value="PDZ"/>
</dbReference>
<dbReference type="PRINTS" id="PR00834">
    <property type="entry name" value="PROTEASES2C"/>
</dbReference>
<dbReference type="InterPro" id="IPR036034">
    <property type="entry name" value="PDZ_sf"/>
</dbReference>
<dbReference type="Proteomes" id="UP001247307">
    <property type="component" value="Unassembled WGS sequence"/>
</dbReference>
<evidence type="ECO:0000256" key="3">
    <source>
        <dbReference type="ARBA" id="ARBA00022801"/>
    </source>
</evidence>
<dbReference type="InterPro" id="IPR001940">
    <property type="entry name" value="Peptidase_S1C"/>
</dbReference>
<feature type="region of interest" description="Disordered" evidence="4">
    <location>
        <begin position="1"/>
        <end position="143"/>
    </location>
</feature>
<accession>A0AAE3YEW6</accession>
<dbReference type="Pfam" id="PF13365">
    <property type="entry name" value="Trypsin_2"/>
    <property type="match status" value="1"/>
</dbReference>
<dbReference type="PROSITE" id="PS50106">
    <property type="entry name" value="PDZ"/>
    <property type="match status" value="1"/>
</dbReference>
<gene>
    <name evidence="6" type="ORF">J2S35_000377</name>
</gene>
<comment type="caution">
    <text evidence="6">The sequence shown here is derived from an EMBL/GenBank/DDBJ whole genome shotgun (WGS) entry which is preliminary data.</text>
</comment>
<dbReference type="InterPro" id="IPR009003">
    <property type="entry name" value="Peptidase_S1_PA"/>
</dbReference>
<dbReference type="GO" id="GO:0006508">
    <property type="term" value="P:proteolysis"/>
    <property type="evidence" value="ECO:0007669"/>
    <property type="project" value="UniProtKB-KW"/>
</dbReference>
<dbReference type="EC" id="3.4.21.-" evidence="6"/>
<keyword evidence="3 6" id="KW-0378">Hydrolase</keyword>
<evidence type="ECO:0000313" key="6">
    <source>
        <dbReference type="EMBL" id="MDR6891437.1"/>
    </source>
</evidence>
<dbReference type="SMART" id="SM00228">
    <property type="entry name" value="PDZ"/>
    <property type="match status" value="1"/>
</dbReference>
<dbReference type="PANTHER" id="PTHR43343">
    <property type="entry name" value="PEPTIDASE S12"/>
    <property type="match status" value="1"/>
</dbReference>
<dbReference type="GO" id="GO:0004252">
    <property type="term" value="F:serine-type endopeptidase activity"/>
    <property type="evidence" value="ECO:0007669"/>
    <property type="project" value="InterPro"/>
</dbReference>
<dbReference type="SUPFAM" id="SSF50494">
    <property type="entry name" value="Trypsin-like serine proteases"/>
    <property type="match status" value="1"/>
</dbReference>
<dbReference type="InterPro" id="IPR043504">
    <property type="entry name" value="Peptidase_S1_PA_chymotrypsin"/>
</dbReference>
<dbReference type="EMBL" id="JAVDUI010000001">
    <property type="protein sequence ID" value="MDR6891437.1"/>
    <property type="molecule type" value="Genomic_DNA"/>
</dbReference>
<evidence type="ECO:0000256" key="1">
    <source>
        <dbReference type="ARBA" id="ARBA00010541"/>
    </source>
</evidence>
<reference evidence="6" key="1">
    <citation type="submission" date="2023-07" db="EMBL/GenBank/DDBJ databases">
        <title>Sequencing the genomes of 1000 actinobacteria strains.</title>
        <authorList>
            <person name="Klenk H.-P."/>
        </authorList>
    </citation>
    <scope>NUCLEOTIDE SEQUENCE</scope>
    <source>
        <strain evidence="6">DSM 13988</strain>
    </source>
</reference>
<dbReference type="Gene3D" id="2.30.42.10">
    <property type="match status" value="1"/>
</dbReference>
<dbReference type="InterPro" id="IPR051201">
    <property type="entry name" value="Chloro_Bact_Ser_Proteases"/>
</dbReference>
<name>A0AAE3YEW6_9MICC</name>
<dbReference type="SUPFAM" id="SSF50156">
    <property type="entry name" value="PDZ domain-like"/>
    <property type="match status" value="1"/>
</dbReference>
<evidence type="ECO:0000256" key="4">
    <source>
        <dbReference type="SAM" id="MobiDB-lite"/>
    </source>
</evidence>
<comment type="similarity">
    <text evidence="1">Belongs to the peptidase S1C family.</text>
</comment>
<dbReference type="AlphaFoldDB" id="A0AAE3YEW6"/>
<feature type="domain" description="PDZ" evidence="5">
    <location>
        <begin position="409"/>
        <end position="499"/>
    </location>
</feature>
<proteinExistence type="inferred from homology"/>